<comment type="similarity">
    <text evidence="2">Belongs to the MscS (TC 1.A.23) family.</text>
</comment>
<comment type="subcellular location">
    <subcellularLocation>
        <location evidence="1">Cell membrane</location>
        <topology evidence="1">Multi-pass membrane protein</topology>
    </subcellularLocation>
</comment>
<dbReference type="SUPFAM" id="SSF82861">
    <property type="entry name" value="Mechanosensitive channel protein MscS (YggB), transmembrane region"/>
    <property type="match status" value="1"/>
</dbReference>
<feature type="domain" description="Mechanosensitive ion channel transmembrane helices 2/3" evidence="11">
    <location>
        <begin position="120"/>
        <end position="160"/>
    </location>
</feature>
<feature type="transmembrane region" description="Helical" evidence="8">
    <location>
        <begin position="141"/>
        <end position="163"/>
    </location>
</feature>
<dbReference type="Gene3D" id="1.10.287.1260">
    <property type="match status" value="1"/>
</dbReference>
<dbReference type="FunFam" id="1.10.287.1260:FF:000005">
    <property type="entry name" value="Mechanosensitive ion channel family protein"/>
    <property type="match status" value="1"/>
</dbReference>
<dbReference type="FunFam" id="2.30.30.60:FF:000001">
    <property type="entry name" value="MscS Mechanosensitive ion channel"/>
    <property type="match status" value="1"/>
</dbReference>
<dbReference type="PANTHER" id="PTHR30460">
    <property type="entry name" value="MODERATE CONDUCTANCE MECHANOSENSITIVE CHANNEL YBIO"/>
    <property type="match status" value="1"/>
</dbReference>
<sequence length="323" mass="34739">MLSATTPLIADVTECAPDQTLACRVTFQMTGNEVVADLASTVLSALLALIGIFLVAGVARWVAHRAIDRMVARAATGVLPSGMGRLSRGDRTAGTSADNPLATSRRAQRTRTTGSLLKSIVSAIIGAIVIIMALAELGFNVAPLIASAGVVGVALGFGAQNLVKDFLTGIFMIFEDQIGVGDVVDVGTVSGTVEAVGLRITRLRDTDGTVWYVRNGEILRVGNKSQNWARAIVDVALPYATDVRRFIEVLRDAGHDLWEDDEYRDVLIEEPEVWGVQELTHDLLTVRMTVKTAPLEQWRIARVLRERVKLRLDAAGLDGSPLA</sequence>
<feature type="transmembrane region" description="Helical" evidence="8">
    <location>
        <begin position="115"/>
        <end position="135"/>
    </location>
</feature>
<dbReference type="Proteomes" id="UP001239215">
    <property type="component" value="Unassembled WGS sequence"/>
</dbReference>
<dbReference type="GO" id="GO:0008381">
    <property type="term" value="F:mechanosensitive monoatomic ion channel activity"/>
    <property type="evidence" value="ECO:0007669"/>
    <property type="project" value="InterPro"/>
</dbReference>
<accession>A0AAJ1U2F8</accession>
<protein>
    <submittedName>
        <fullName evidence="12">Small-conductance mechanosensitive channel</fullName>
    </submittedName>
</protein>
<evidence type="ECO:0000256" key="6">
    <source>
        <dbReference type="ARBA" id="ARBA00023136"/>
    </source>
</evidence>
<evidence type="ECO:0000259" key="10">
    <source>
        <dbReference type="Pfam" id="PF21082"/>
    </source>
</evidence>
<evidence type="ECO:0000256" key="7">
    <source>
        <dbReference type="SAM" id="MobiDB-lite"/>
    </source>
</evidence>
<evidence type="ECO:0000313" key="13">
    <source>
        <dbReference type="Proteomes" id="UP001239215"/>
    </source>
</evidence>
<dbReference type="SUPFAM" id="SSF50182">
    <property type="entry name" value="Sm-like ribonucleoproteins"/>
    <property type="match status" value="1"/>
</dbReference>
<evidence type="ECO:0000256" key="4">
    <source>
        <dbReference type="ARBA" id="ARBA00022692"/>
    </source>
</evidence>
<dbReference type="InterPro" id="IPR023408">
    <property type="entry name" value="MscS_beta-dom_sf"/>
</dbReference>
<dbReference type="InterPro" id="IPR006685">
    <property type="entry name" value="MscS_channel_2nd"/>
</dbReference>
<name>A0AAJ1U2F8_9ACTN</name>
<dbReference type="PANTHER" id="PTHR30460:SF0">
    <property type="entry name" value="MODERATE CONDUCTANCE MECHANOSENSITIVE CHANNEL YBIO"/>
    <property type="match status" value="1"/>
</dbReference>
<evidence type="ECO:0000256" key="1">
    <source>
        <dbReference type="ARBA" id="ARBA00004651"/>
    </source>
</evidence>
<dbReference type="Pfam" id="PF00924">
    <property type="entry name" value="MS_channel_2nd"/>
    <property type="match status" value="1"/>
</dbReference>
<dbReference type="InterPro" id="IPR049278">
    <property type="entry name" value="MS_channel_C"/>
</dbReference>
<dbReference type="SUPFAM" id="SSF82689">
    <property type="entry name" value="Mechanosensitive channel protein MscS (YggB), C-terminal domain"/>
    <property type="match status" value="1"/>
</dbReference>
<dbReference type="GO" id="GO:0005886">
    <property type="term" value="C:plasma membrane"/>
    <property type="evidence" value="ECO:0007669"/>
    <property type="project" value="UniProtKB-SubCell"/>
</dbReference>
<evidence type="ECO:0000256" key="3">
    <source>
        <dbReference type="ARBA" id="ARBA00022475"/>
    </source>
</evidence>
<evidence type="ECO:0000259" key="9">
    <source>
        <dbReference type="Pfam" id="PF00924"/>
    </source>
</evidence>
<feature type="domain" description="Mechanosensitive ion channel MscS" evidence="9">
    <location>
        <begin position="161"/>
        <end position="223"/>
    </location>
</feature>
<dbReference type="EMBL" id="JAUTAN010000001">
    <property type="protein sequence ID" value="MDQ1103007.1"/>
    <property type="molecule type" value="Genomic_DNA"/>
</dbReference>
<dbReference type="Gene3D" id="2.30.30.60">
    <property type="match status" value="1"/>
</dbReference>
<dbReference type="Pfam" id="PF21082">
    <property type="entry name" value="MS_channel_3rd"/>
    <property type="match status" value="1"/>
</dbReference>
<dbReference type="Gene3D" id="3.30.70.100">
    <property type="match status" value="1"/>
</dbReference>
<proteinExistence type="inferred from homology"/>
<keyword evidence="5 8" id="KW-1133">Transmembrane helix</keyword>
<keyword evidence="3" id="KW-1003">Cell membrane</keyword>
<dbReference type="InterPro" id="IPR045276">
    <property type="entry name" value="YbiO_bact"/>
</dbReference>
<dbReference type="RefSeq" id="WP_307198456.1">
    <property type="nucleotide sequence ID" value="NZ_JAUTAN010000001.1"/>
</dbReference>
<evidence type="ECO:0000256" key="5">
    <source>
        <dbReference type="ARBA" id="ARBA00022989"/>
    </source>
</evidence>
<evidence type="ECO:0000256" key="8">
    <source>
        <dbReference type="SAM" id="Phobius"/>
    </source>
</evidence>
<dbReference type="InterPro" id="IPR011066">
    <property type="entry name" value="MscS_channel_C_sf"/>
</dbReference>
<feature type="domain" description="Mechanosensitive ion channel MscS C-terminal" evidence="10">
    <location>
        <begin position="233"/>
        <end position="317"/>
    </location>
</feature>
<gene>
    <name evidence="12" type="ORF">QE405_000291</name>
</gene>
<feature type="region of interest" description="Disordered" evidence="7">
    <location>
        <begin position="83"/>
        <end position="107"/>
    </location>
</feature>
<dbReference type="InterPro" id="IPR011014">
    <property type="entry name" value="MscS_channel_TM-2"/>
</dbReference>
<organism evidence="12 13">
    <name type="scientific">Nocardioides zeae</name>
    <dbReference type="NCBI Taxonomy" id="1457234"/>
    <lineage>
        <taxon>Bacteria</taxon>
        <taxon>Bacillati</taxon>
        <taxon>Actinomycetota</taxon>
        <taxon>Actinomycetes</taxon>
        <taxon>Propionibacteriales</taxon>
        <taxon>Nocardioidaceae</taxon>
        <taxon>Nocardioides</taxon>
    </lineage>
</organism>
<keyword evidence="6 8" id="KW-0472">Membrane</keyword>
<dbReference type="InterPro" id="IPR010920">
    <property type="entry name" value="LSM_dom_sf"/>
</dbReference>
<comment type="caution">
    <text evidence="12">The sequence shown here is derived from an EMBL/GenBank/DDBJ whole genome shotgun (WGS) entry which is preliminary data.</text>
</comment>
<evidence type="ECO:0000313" key="12">
    <source>
        <dbReference type="EMBL" id="MDQ1103007.1"/>
    </source>
</evidence>
<dbReference type="AlphaFoldDB" id="A0AAJ1U2F8"/>
<feature type="transmembrane region" description="Helical" evidence="8">
    <location>
        <begin position="42"/>
        <end position="63"/>
    </location>
</feature>
<evidence type="ECO:0000256" key="2">
    <source>
        <dbReference type="ARBA" id="ARBA00008017"/>
    </source>
</evidence>
<dbReference type="Pfam" id="PF21088">
    <property type="entry name" value="MS_channel_1st"/>
    <property type="match status" value="1"/>
</dbReference>
<evidence type="ECO:0000259" key="11">
    <source>
        <dbReference type="Pfam" id="PF21088"/>
    </source>
</evidence>
<reference evidence="12" key="1">
    <citation type="submission" date="2023-07" db="EMBL/GenBank/DDBJ databases">
        <title>Functional and genomic diversity of the sorghum phyllosphere microbiome.</title>
        <authorList>
            <person name="Shade A."/>
        </authorList>
    </citation>
    <scope>NUCLEOTIDE SEQUENCE</scope>
    <source>
        <strain evidence="12">SORGH_AS_1067</strain>
    </source>
</reference>
<keyword evidence="4 8" id="KW-0812">Transmembrane</keyword>
<dbReference type="InterPro" id="IPR049142">
    <property type="entry name" value="MS_channel_1st"/>
</dbReference>